<evidence type="ECO:0000313" key="2">
    <source>
        <dbReference type="Proteomes" id="UP000050525"/>
    </source>
</evidence>
<gene>
    <name evidence="1" type="ORF">Y1Q_0012324</name>
</gene>
<dbReference type="EMBL" id="AKHW03006582">
    <property type="protein sequence ID" value="KYO19661.1"/>
    <property type="molecule type" value="Genomic_DNA"/>
</dbReference>
<evidence type="ECO:0000313" key="1">
    <source>
        <dbReference type="EMBL" id="KYO19661.1"/>
    </source>
</evidence>
<keyword evidence="2" id="KW-1185">Reference proteome</keyword>
<comment type="caution">
    <text evidence="1">The sequence shown here is derived from an EMBL/GenBank/DDBJ whole genome shotgun (WGS) entry which is preliminary data.</text>
</comment>
<reference evidence="1 2" key="1">
    <citation type="journal article" date="2012" name="Genome Biol.">
        <title>Sequencing three crocodilian genomes to illuminate the evolution of archosaurs and amniotes.</title>
        <authorList>
            <person name="St John J.A."/>
            <person name="Braun E.L."/>
            <person name="Isberg S.R."/>
            <person name="Miles L.G."/>
            <person name="Chong A.Y."/>
            <person name="Gongora J."/>
            <person name="Dalzell P."/>
            <person name="Moran C."/>
            <person name="Bed'hom B."/>
            <person name="Abzhanov A."/>
            <person name="Burgess S.C."/>
            <person name="Cooksey A.M."/>
            <person name="Castoe T.A."/>
            <person name="Crawford N.G."/>
            <person name="Densmore L.D."/>
            <person name="Drew J.C."/>
            <person name="Edwards S.V."/>
            <person name="Faircloth B.C."/>
            <person name="Fujita M.K."/>
            <person name="Greenwold M.J."/>
            <person name="Hoffmann F.G."/>
            <person name="Howard J.M."/>
            <person name="Iguchi T."/>
            <person name="Janes D.E."/>
            <person name="Khan S.Y."/>
            <person name="Kohno S."/>
            <person name="de Koning A.J."/>
            <person name="Lance S.L."/>
            <person name="McCarthy F.M."/>
            <person name="McCormack J.E."/>
            <person name="Merchant M.E."/>
            <person name="Peterson D.G."/>
            <person name="Pollock D.D."/>
            <person name="Pourmand N."/>
            <person name="Raney B.J."/>
            <person name="Roessler K.A."/>
            <person name="Sanford J.R."/>
            <person name="Sawyer R.H."/>
            <person name="Schmidt C.J."/>
            <person name="Triplett E.W."/>
            <person name="Tuberville T.D."/>
            <person name="Venegas-Anaya M."/>
            <person name="Howard J.T."/>
            <person name="Jarvis E.D."/>
            <person name="Guillette L.J.Jr."/>
            <person name="Glenn T.C."/>
            <person name="Green R.E."/>
            <person name="Ray D.A."/>
        </authorList>
    </citation>
    <scope>NUCLEOTIDE SEQUENCE [LARGE SCALE GENOMIC DNA]</scope>
    <source>
        <strain evidence="1">KSC_2009_1</strain>
    </source>
</reference>
<dbReference type="Proteomes" id="UP000050525">
    <property type="component" value="Unassembled WGS sequence"/>
</dbReference>
<sequence length="71" mass="8172">MSNEKILALQNKRSLIWSWTGHNNHLPAFTQASWRSVSVMGSKSKAQSSKRHLRNLWSRQVYSIPQCHPVA</sequence>
<accession>A0A151M5A4</accession>
<name>A0A151M5A4_ALLMI</name>
<proteinExistence type="predicted"/>
<dbReference type="AlphaFoldDB" id="A0A151M5A4"/>
<protein>
    <submittedName>
        <fullName evidence="1">Uncharacterized protein</fullName>
    </submittedName>
</protein>
<organism evidence="1 2">
    <name type="scientific">Alligator mississippiensis</name>
    <name type="common">American alligator</name>
    <dbReference type="NCBI Taxonomy" id="8496"/>
    <lineage>
        <taxon>Eukaryota</taxon>
        <taxon>Metazoa</taxon>
        <taxon>Chordata</taxon>
        <taxon>Craniata</taxon>
        <taxon>Vertebrata</taxon>
        <taxon>Euteleostomi</taxon>
        <taxon>Archelosauria</taxon>
        <taxon>Archosauria</taxon>
        <taxon>Crocodylia</taxon>
        <taxon>Alligatoridae</taxon>
        <taxon>Alligatorinae</taxon>
        <taxon>Alligator</taxon>
    </lineage>
</organism>